<dbReference type="PANTHER" id="PTHR30411">
    <property type="entry name" value="CYTOPLASMIC PROTEIN"/>
    <property type="match status" value="1"/>
</dbReference>
<comment type="similarity">
    <text evidence="1 4">Belongs to the prolyl-tRNA editing family. YbaK/EbsC subfamily.</text>
</comment>
<dbReference type="PANTHER" id="PTHR30411:SF0">
    <property type="entry name" value="CYS-TRNA(PRO)_CYS-TRNA(CYS) DEACYLASE YBAK"/>
    <property type="match status" value="1"/>
</dbReference>
<evidence type="ECO:0000256" key="2">
    <source>
        <dbReference type="ARBA" id="ARBA00022917"/>
    </source>
</evidence>
<dbReference type="GO" id="GO:0006412">
    <property type="term" value="P:translation"/>
    <property type="evidence" value="ECO:0007669"/>
    <property type="project" value="UniProtKB-KW"/>
</dbReference>
<keyword evidence="2 4" id="KW-0648">Protein biosynthesis</keyword>
<accession>A0A7X1KNP6</accession>
<evidence type="ECO:0000313" key="6">
    <source>
        <dbReference type="EMBL" id="MBC2667916.1"/>
    </source>
</evidence>
<comment type="caution">
    <text evidence="6">The sequence shown here is derived from an EMBL/GenBank/DDBJ whole genome shotgun (WGS) entry which is preliminary data.</text>
</comment>
<dbReference type="RefSeq" id="WP_185677774.1">
    <property type="nucleotide sequence ID" value="NZ_JACLAX010000001.1"/>
</dbReference>
<organism evidence="6 7">
    <name type="scientific">Novosphingobium piscinae</name>
    <dbReference type="NCBI Taxonomy" id="1507448"/>
    <lineage>
        <taxon>Bacteria</taxon>
        <taxon>Pseudomonadati</taxon>
        <taxon>Pseudomonadota</taxon>
        <taxon>Alphaproteobacteria</taxon>
        <taxon>Sphingomonadales</taxon>
        <taxon>Sphingomonadaceae</taxon>
        <taxon>Novosphingobium</taxon>
    </lineage>
</organism>
<dbReference type="EMBL" id="JACLAX010000001">
    <property type="protein sequence ID" value="MBC2667916.1"/>
    <property type="molecule type" value="Genomic_DNA"/>
</dbReference>
<protein>
    <recommendedName>
        <fullName evidence="4">Cys-tRNA(Pro)/Cys-tRNA(Cys) deacylase</fullName>
        <ecNumber evidence="4">4.2.-.-</ecNumber>
    </recommendedName>
</protein>
<dbReference type="GO" id="GO:0016829">
    <property type="term" value="F:lyase activity"/>
    <property type="evidence" value="ECO:0007669"/>
    <property type="project" value="UniProtKB-KW"/>
</dbReference>
<dbReference type="AlphaFoldDB" id="A0A7X1KNP6"/>
<dbReference type="Gene3D" id="3.90.960.10">
    <property type="entry name" value="YbaK/aminoacyl-tRNA synthetase-associated domain"/>
    <property type="match status" value="1"/>
</dbReference>
<dbReference type="InterPro" id="IPR004369">
    <property type="entry name" value="Prolyl-tRNA_editing_YbaK/EbsC"/>
</dbReference>
<evidence type="ECO:0000256" key="1">
    <source>
        <dbReference type="ARBA" id="ARBA00009798"/>
    </source>
</evidence>
<dbReference type="PIRSF" id="PIRSF006181">
    <property type="entry name" value="EbsC_YbaK"/>
    <property type="match status" value="1"/>
</dbReference>
<dbReference type="SUPFAM" id="SSF55826">
    <property type="entry name" value="YbaK/ProRS associated domain"/>
    <property type="match status" value="1"/>
</dbReference>
<feature type="domain" description="YbaK/aminoacyl-tRNA synthetase-associated" evidence="5">
    <location>
        <begin position="29"/>
        <end position="143"/>
    </location>
</feature>
<keyword evidence="3 4" id="KW-0456">Lyase</keyword>
<dbReference type="InterPro" id="IPR036754">
    <property type="entry name" value="YbaK/aa-tRNA-synt-asso_dom_sf"/>
</dbReference>
<dbReference type="EC" id="4.2.-.-" evidence="4"/>
<proteinExistence type="inferred from homology"/>
<name>A0A7X1KNP6_9SPHN</name>
<sequence>MAQETRATRALRGAGVAFTVHAYAYDPAADSIGLAAAAALGVEPGRVFKTLMVLADGKPACVLAPSDGEVALKRVAAALGAKSAAMMPPAEAERISGYKIGGISPFGQTRRLPAVIDASAAGWDAIFLNGGQRGLQVRLAPAAAQALLAARTAPVSTRA</sequence>
<dbReference type="Proteomes" id="UP000551327">
    <property type="component" value="Unassembled WGS sequence"/>
</dbReference>
<dbReference type="Pfam" id="PF04073">
    <property type="entry name" value="tRNA_edit"/>
    <property type="match status" value="1"/>
</dbReference>
<reference evidence="6 7" key="1">
    <citation type="submission" date="2020-08" db="EMBL/GenBank/DDBJ databases">
        <title>The genome sequence of type strain Novosphingobium piscinae KCTC 42194.</title>
        <authorList>
            <person name="Liu Y."/>
        </authorList>
    </citation>
    <scope>NUCLEOTIDE SEQUENCE [LARGE SCALE GENOMIC DNA]</scope>
    <source>
        <strain evidence="6 7">KCTC 42194</strain>
    </source>
</reference>
<evidence type="ECO:0000313" key="7">
    <source>
        <dbReference type="Proteomes" id="UP000551327"/>
    </source>
</evidence>
<keyword evidence="7" id="KW-1185">Reference proteome</keyword>
<evidence type="ECO:0000259" key="5">
    <source>
        <dbReference type="Pfam" id="PF04073"/>
    </source>
</evidence>
<dbReference type="GO" id="GO:0002161">
    <property type="term" value="F:aminoacyl-tRNA deacylase activity"/>
    <property type="evidence" value="ECO:0007669"/>
    <property type="project" value="InterPro"/>
</dbReference>
<evidence type="ECO:0000256" key="4">
    <source>
        <dbReference type="PIRNR" id="PIRNR006181"/>
    </source>
</evidence>
<gene>
    <name evidence="6" type="ORF">H7F53_02000</name>
</gene>
<dbReference type="InterPro" id="IPR007214">
    <property type="entry name" value="YbaK/aa-tRNA-synth-assoc-dom"/>
</dbReference>
<evidence type="ECO:0000256" key="3">
    <source>
        <dbReference type="ARBA" id="ARBA00023239"/>
    </source>
</evidence>